<gene>
    <name evidence="1" type="ORF">CHX27_09075</name>
</gene>
<name>A0A255ZQQ7_9FLAO</name>
<evidence type="ECO:0000313" key="1">
    <source>
        <dbReference type="EMBL" id="OYQ43722.1"/>
    </source>
</evidence>
<comment type="caution">
    <text evidence="1">The sequence shown here is derived from an EMBL/GenBank/DDBJ whole genome shotgun (WGS) entry which is preliminary data.</text>
</comment>
<proteinExistence type="predicted"/>
<dbReference type="OrthoDB" id="9808953at2"/>
<sequence length="76" mass="8289">MNIRLNVNGTDVNEPVKAMAPEDGGSSNNSFSVNFTQYIILNASDVLRINCVRDGSNATITFDANQTSSIVIKRLR</sequence>
<dbReference type="Proteomes" id="UP000216035">
    <property type="component" value="Unassembled WGS sequence"/>
</dbReference>
<accession>A0A255ZQQ7</accession>
<protein>
    <submittedName>
        <fullName evidence="1">Uncharacterized protein</fullName>
    </submittedName>
</protein>
<dbReference type="AlphaFoldDB" id="A0A255ZQQ7"/>
<dbReference type="EMBL" id="NOXX01000199">
    <property type="protein sequence ID" value="OYQ43722.1"/>
    <property type="molecule type" value="Genomic_DNA"/>
</dbReference>
<dbReference type="RefSeq" id="WP_094486456.1">
    <property type="nucleotide sequence ID" value="NZ_NOXX01000199.1"/>
</dbReference>
<organism evidence="1 2">
    <name type="scientific">Flavobacterium aurantiibacter</name>
    <dbReference type="NCBI Taxonomy" id="2023067"/>
    <lineage>
        <taxon>Bacteria</taxon>
        <taxon>Pseudomonadati</taxon>
        <taxon>Bacteroidota</taxon>
        <taxon>Flavobacteriia</taxon>
        <taxon>Flavobacteriales</taxon>
        <taxon>Flavobacteriaceae</taxon>
        <taxon>Flavobacterium</taxon>
    </lineage>
</organism>
<keyword evidence="2" id="KW-1185">Reference proteome</keyword>
<evidence type="ECO:0000313" key="2">
    <source>
        <dbReference type="Proteomes" id="UP000216035"/>
    </source>
</evidence>
<reference evidence="1 2" key="1">
    <citation type="submission" date="2017-07" db="EMBL/GenBank/DDBJ databases">
        <title>Flavobacterium cyanobacteriorum sp. nov., isolated from cyanobacterial aggregates in a eutrophic lake.</title>
        <authorList>
            <person name="Cai H."/>
        </authorList>
    </citation>
    <scope>NUCLEOTIDE SEQUENCE [LARGE SCALE GENOMIC DNA]</scope>
    <source>
        <strain evidence="1 2">TH167</strain>
    </source>
</reference>